<dbReference type="Gene3D" id="3.30.450.250">
    <property type="match status" value="1"/>
</dbReference>
<evidence type="ECO:0000256" key="17">
    <source>
        <dbReference type="ARBA" id="ARBA00023012"/>
    </source>
</evidence>
<comment type="subcellular location">
    <subcellularLocation>
        <location evidence="4">Cell membrane</location>
        <topology evidence="4">Multi-pass membrane protein</topology>
    </subcellularLocation>
</comment>
<evidence type="ECO:0000256" key="5">
    <source>
        <dbReference type="ARBA" id="ARBA00012438"/>
    </source>
</evidence>
<dbReference type="Proteomes" id="UP000054241">
    <property type="component" value="Unassembled WGS sequence"/>
</dbReference>
<organism evidence="26 27">
    <name type="scientific">Streptomyces cellostaticus</name>
    <dbReference type="NCBI Taxonomy" id="67285"/>
    <lineage>
        <taxon>Bacteria</taxon>
        <taxon>Bacillati</taxon>
        <taxon>Actinomycetota</taxon>
        <taxon>Actinomycetes</taxon>
        <taxon>Kitasatosporales</taxon>
        <taxon>Streptomycetaceae</taxon>
        <taxon>Streptomyces</taxon>
    </lineage>
</organism>
<comment type="cofactor">
    <cofactor evidence="2">
        <name>Mn(2+)</name>
        <dbReference type="ChEBI" id="CHEBI:29035"/>
    </cofactor>
</comment>
<evidence type="ECO:0000256" key="3">
    <source>
        <dbReference type="ARBA" id="ARBA00001946"/>
    </source>
</evidence>
<evidence type="ECO:0000256" key="13">
    <source>
        <dbReference type="ARBA" id="ARBA00022840"/>
    </source>
</evidence>
<keyword evidence="27" id="KW-1185">Reference proteome</keyword>
<dbReference type="InterPro" id="IPR036890">
    <property type="entry name" value="HATPase_C_sf"/>
</dbReference>
<dbReference type="SUPFAM" id="SSF55874">
    <property type="entry name" value="ATPase domain of HSP90 chaperone/DNA topoisomerase II/histidine kinase"/>
    <property type="match status" value="1"/>
</dbReference>
<dbReference type="SMART" id="SM00387">
    <property type="entry name" value="HATPase_c"/>
    <property type="match status" value="1"/>
</dbReference>
<keyword evidence="7" id="KW-0597">Phosphoprotein</keyword>
<dbReference type="PROSITE" id="PS50885">
    <property type="entry name" value="HAMP"/>
    <property type="match status" value="1"/>
</dbReference>
<evidence type="ECO:0000256" key="15">
    <source>
        <dbReference type="ARBA" id="ARBA00022912"/>
    </source>
</evidence>
<dbReference type="CDD" id="cd00082">
    <property type="entry name" value="HisKA"/>
    <property type="match status" value="1"/>
</dbReference>
<keyword evidence="17" id="KW-0902">Two-component regulatory system</keyword>
<dbReference type="RefSeq" id="WP_067002222.1">
    <property type="nucleotide sequence ID" value="NZ_BNDU01000006.1"/>
</dbReference>
<dbReference type="EMBL" id="LMWL01000038">
    <property type="protein sequence ID" value="KUM94430.1"/>
    <property type="molecule type" value="Genomic_DNA"/>
</dbReference>
<dbReference type="InterPro" id="IPR005467">
    <property type="entry name" value="His_kinase_dom"/>
</dbReference>
<dbReference type="EC" id="2.7.13.3" evidence="5"/>
<dbReference type="PRINTS" id="PR00344">
    <property type="entry name" value="BCTRLSENSOR"/>
</dbReference>
<comment type="cofactor">
    <cofactor evidence="3">
        <name>Mg(2+)</name>
        <dbReference type="ChEBI" id="CHEBI:18420"/>
    </cofactor>
</comment>
<dbReference type="GO" id="GO:0005886">
    <property type="term" value="C:plasma membrane"/>
    <property type="evidence" value="ECO:0007669"/>
    <property type="project" value="UniProtKB-SubCell"/>
</dbReference>
<name>A0A117PVP0_9ACTN</name>
<evidence type="ECO:0000256" key="14">
    <source>
        <dbReference type="ARBA" id="ARBA00022842"/>
    </source>
</evidence>
<evidence type="ECO:0000256" key="21">
    <source>
        <dbReference type="ARBA" id="ARBA00040454"/>
    </source>
</evidence>
<evidence type="ECO:0000256" key="9">
    <source>
        <dbReference type="ARBA" id="ARBA00022692"/>
    </source>
</evidence>
<evidence type="ECO:0000256" key="7">
    <source>
        <dbReference type="ARBA" id="ARBA00022553"/>
    </source>
</evidence>
<dbReference type="AlphaFoldDB" id="A0A117PVP0"/>
<feature type="transmembrane region" description="Helical" evidence="23">
    <location>
        <begin position="6"/>
        <end position="27"/>
    </location>
</feature>
<accession>A0A117PVP0</accession>
<evidence type="ECO:0000259" key="25">
    <source>
        <dbReference type="PROSITE" id="PS50885"/>
    </source>
</evidence>
<dbReference type="SMART" id="SM00388">
    <property type="entry name" value="HisKA"/>
    <property type="match status" value="1"/>
</dbReference>
<evidence type="ECO:0000256" key="2">
    <source>
        <dbReference type="ARBA" id="ARBA00001936"/>
    </source>
</evidence>
<keyword evidence="10" id="KW-0547">Nucleotide-binding</keyword>
<dbReference type="Pfam" id="PF02518">
    <property type="entry name" value="HATPase_c"/>
    <property type="match status" value="1"/>
</dbReference>
<dbReference type="GO" id="GO:0004721">
    <property type="term" value="F:phosphoprotein phosphatase activity"/>
    <property type="evidence" value="ECO:0007669"/>
    <property type="project" value="UniProtKB-KW"/>
</dbReference>
<keyword evidence="8" id="KW-0808">Transferase</keyword>
<keyword evidence="19" id="KW-0843">Virulence</keyword>
<feature type="domain" description="HAMP" evidence="25">
    <location>
        <begin position="149"/>
        <end position="201"/>
    </location>
</feature>
<evidence type="ECO:0000259" key="24">
    <source>
        <dbReference type="PROSITE" id="PS50109"/>
    </source>
</evidence>
<dbReference type="Pfam" id="PF00512">
    <property type="entry name" value="HisKA"/>
    <property type="match status" value="1"/>
</dbReference>
<keyword evidence="15" id="KW-0904">Protein phosphatase</keyword>
<dbReference type="InterPro" id="IPR004358">
    <property type="entry name" value="Sig_transdc_His_kin-like_C"/>
</dbReference>
<evidence type="ECO:0000313" key="26">
    <source>
        <dbReference type="EMBL" id="KUM94430.1"/>
    </source>
</evidence>
<dbReference type="Gene3D" id="1.10.287.130">
    <property type="match status" value="1"/>
</dbReference>
<dbReference type="Gene3D" id="6.10.340.10">
    <property type="match status" value="1"/>
</dbReference>
<evidence type="ECO:0000256" key="6">
    <source>
        <dbReference type="ARBA" id="ARBA00022475"/>
    </source>
</evidence>
<keyword evidence="14" id="KW-0460">Magnesium</keyword>
<protein>
    <recommendedName>
        <fullName evidence="21">Signal transduction histidine-protein kinase/phosphatase MprB</fullName>
        <ecNumber evidence="5">2.7.13.3</ecNumber>
    </recommendedName>
    <alternativeName>
        <fullName evidence="22">Mycobacterial persistence regulator B</fullName>
    </alternativeName>
</protein>
<keyword evidence="20" id="KW-0464">Manganese</keyword>
<evidence type="ECO:0000256" key="23">
    <source>
        <dbReference type="SAM" id="Phobius"/>
    </source>
</evidence>
<dbReference type="InterPro" id="IPR003661">
    <property type="entry name" value="HisK_dim/P_dom"/>
</dbReference>
<dbReference type="PANTHER" id="PTHR44936">
    <property type="entry name" value="SENSOR PROTEIN CREC"/>
    <property type="match status" value="1"/>
</dbReference>
<dbReference type="Gene3D" id="3.30.565.10">
    <property type="entry name" value="Histidine kinase-like ATPase, C-terminal domain"/>
    <property type="match status" value="1"/>
</dbReference>
<reference evidence="26 27" key="1">
    <citation type="submission" date="2015-10" db="EMBL/GenBank/DDBJ databases">
        <title>Draft genome sequence of Streptomyces cellostaticus DSM 40189, type strain for the species Streptomyces cellostaticus.</title>
        <authorList>
            <person name="Ruckert C."/>
            <person name="Winkler A."/>
            <person name="Kalinowski J."/>
            <person name="Kampfer P."/>
            <person name="Glaeser S."/>
        </authorList>
    </citation>
    <scope>NUCLEOTIDE SEQUENCE [LARGE SCALE GENOMIC DNA]</scope>
    <source>
        <strain evidence="26 27">DSM 40189</strain>
    </source>
</reference>
<evidence type="ECO:0000256" key="16">
    <source>
        <dbReference type="ARBA" id="ARBA00022989"/>
    </source>
</evidence>
<gene>
    <name evidence="26" type="ORF">AQI88_22285</name>
</gene>
<keyword evidence="11 26" id="KW-0418">Kinase</keyword>
<comment type="caution">
    <text evidence="26">The sequence shown here is derived from an EMBL/GenBank/DDBJ whole genome shotgun (WGS) entry which is preliminary data.</text>
</comment>
<dbReference type="InterPro" id="IPR003660">
    <property type="entry name" value="HAMP_dom"/>
</dbReference>
<dbReference type="SUPFAM" id="SSF47384">
    <property type="entry name" value="Homodimeric domain of signal transducing histidine kinase"/>
    <property type="match status" value="1"/>
</dbReference>
<keyword evidence="9 23" id="KW-0812">Transmembrane</keyword>
<dbReference type="InterPro" id="IPR003594">
    <property type="entry name" value="HATPase_dom"/>
</dbReference>
<dbReference type="GO" id="GO:0000155">
    <property type="term" value="F:phosphorelay sensor kinase activity"/>
    <property type="evidence" value="ECO:0007669"/>
    <property type="project" value="InterPro"/>
</dbReference>
<evidence type="ECO:0000256" key="10">
    <source>
        <dbReference type="ARBA" id="ARBA00022741"/>
    </source>
</evidence>
<dbReference type="GO" id="GO:0005524">
    <property type="term" value="F:ATP binding"/>
    <property type="evidence" value="ECO:0007669"/>
    <property type="project" value="UniProtKB-KW"/>
</dbReference>
<dbReference type="InterPro" id="IPR050980">
    <property type="entry name" value="2C_sensor_his_kinase"/>
</dbReference>
<sequence length="423" mass="45539">MRRRLIQSTLAVVLVVIAVFGVSLVIVETRTISNSAQERVESEAVRLASIVDSRILAAENVNAEVLRNPVSKDQYAEIRVPGRPPIEIGTKPEGDVIRSTQTGEEGETVTVEEPRSAVTREVGRTLLIIGLVALLAVVAAVLLAVRQANRLASPLTDLAETAERLGSGDPRPRHKRYGVPELDRVADVLDSSAERIGRMLTAERRLAADASHQLRTPLTALSMRLEEITLTDDPDTVKEEANVALAQVERLTDVVERLLTNSRDPRTGSAVAFDLDEVIQQQLAEWRPAYRSAGRAIVSSGKRHLQAVGTPGAVAQVLAALIENSLMHGGGTVALRTRVTGNQSVVEVTDEGAGVPADLGARIFERTISGRNSTGIGLAVARDLAEADGGRLELLQAQPPVFGLFLSRTPPARKHDEDQPMVR</sequence>
<feature type="domain" description="Histidine kinase" evidence="24">
    <location>
        <begin position="209"/>
        <end position="414"/>
    </location>
</feature>
<dbReference type="FunFam" id="1.10.287.130:FF:000053">
    <property type="entry name" value="Two-component sensor histidine kinase"/>
    <property type="match status" value="1"/>
</dbReference>
<keyword evidence="13" id="KW-0067">ATP-binding</keyword>
<proteinExistence type="predicted"/>
<keyword evidence="23" id="KW-0472">Membrane</keyword>
<evidence type="ECO:0000256" key="1">
    <source>
        <dbReference type="ARBA" id="ARBA00000085"/>
    </source>
</evidence>
<keyword evidence="12" id="KW-0378">Hydrolase</keyword>
<evidence type="ECO:0000313" key="27">
    <source>
        <dbReference type="Proteomes" id="UP000054241"/>
    </source>
</evidence>
<evidence type="ECO:0000256" key="20">
    <source>
        <dbReference type="ARBA" id="ARBA00023211"/>
    </source>
</evidence>
<dbReference type="PROSITE" id="PS50109">
    <property type="entry name" value="HIS_KIN"/>
    <property type="match status" value="1"/>
</dbReference>
<comment type="catalytic activity">
    <reaction evidence="1">
        <text>ATP + protein L-histidine = ADP + protein N-phospho-L-histidine.</text>
        <dbReference type="EC" id="2.7.13.3"/>
    </reaction>
</comment>
<dbReference type="OrthoDB" id="5499837at2"/>
<evidence type="ECO:0000256" key="22">
    <source>
        <dbReference type="ARBA" id="ARBA00041776"/>
    </source>
</evidence>
<keyword evidence="16 23" id="KW-1133">Transmembrane helix</keyword>
<dbReference type="InterPro" id="IPR040868">
    <property type="entry name" value="DraK_HK_N"/>
</dbReference>
<dbReference type="Pfam" id="PF18092">
    <property type="entry name" value="DraK_HK_N"/>
    <property type="match status" value="1"/>
</dbReference>
<keyword evidence="18" id="KW-0346">Stress response</keyword>
<dbReference type="PANTHER" id="PTHR44936:SF9">
    <property type="entry name" value="SENSOR PROTEIN CREC"/>
    <property type="match status" value="1"/>
</dbReference>
<evidence type="ECO:0000256" key="12">
    <source>
        <dbReference type="ARBA" id="ARBA00022801"/>
    </source>
</evidence>
<evidence type="ECO:0000256" key="18">
    <source>
        <dbReference type="ARBA" id="ARBA00023016"/>
    </source>
</evidence>
<feature type="transmembrane region" description="Helical" evidence="23">
    <location>
        <begin position="125"/>
        <end position="145"/>
    </location>
</feature>
<dbReference type="STRING" id="67285.AQI88_22285"/>
<evidence type="ECO:0000256" key="8">
    <source>
        <dbReference type="ARBA" id="ARBA00022679"/>
    </source>
</evidence>
<evidence type="ECO:0000256" key="11">
    <source>
        <dbReference type="ARBA" id="ARBA00022777"/>
    </source>
</evidence>
<keyword evidence="6" id="KW-1003">Cell membrane</keyword>
<dbReference type="InterPro" id="IPR036097">
    <property type="entry name" value="HisK_dim/P_sf"/>
</dbReference>
<evidence type="ECO:0000256" key="19">
    <source>
        <dbReference type="ARBA" id="ARBA00023026"/>
    </source>
</evidence>
<evidence type="ECO:0000256" key="4">
    <source>
        <dbReference type="ARBA" id="ARBA00004651"/>
    </source>
</evidence>